<dbReference type="InterPro" id="IPR008685">
    <property type="entry name" value="Centromere_Mis12"/>
</dbReference>
<dbReference type="AlphaFoldDB" id="A0AAV5AN74"/>
<dbReference type="GO" id="GO:0051301">
    <property type="term" value="P:cell division"/>
    <property type="evidence" value="ECO:0007669"/>
    <property type="project" value="UniProtKB-KW"/>
</dbReference>
<evidence type="ECO:0000256" key="2">
    <source>
        <dbReference type="ARBA" id="ARBA00008643"/>
    </source>
</evidence>
<feature type="region of interest" description="Disordered" evidence="10">
    <location>
        <begin position="169"/>
        <end position="197"/>
    </location>
</feature>
<dbReference type="PANTHER" id="PTHR14527:SF2">
    <property type="entry name" value="PROTEIN MIS12 HOMOLOG"/>
    <property type="match status" value="1"/>
</dbReference>
<keyword evidence="8" id="KW-0131">Cell cycle</keyword>
<evidence type="ECO:0000256" key="1">
    <source>
        <dbReference type="ARBA" id="ARBA00004629"/>
    </source>
</evidence>
<comment type="subcellular location">
    <subcellularLocation>
        <location evidence="1">Chromosome</location>
        <location evidence="1">Centromere</location>
        <location evidence="1">Kinetochore</location>
    </subcellularLocation>
</comment>
<accession>A0AAV5AN74</accession>
<dbReference type="Pfam" id="PF05859">
    <property type="entry name" value="Mis12"/>
    <property type="match status" value="1"/>
</dbReference>
<evidence type="ECO:0000256" key="8">
    <source>
        <dbReference type="ARBA" id="ARBA00023306"/>
    </source>
</evidence>
<evidence type="ECO:0000256" key="5">
    <source>
        <dbReference type="ARBA" id="ARBA00022776"/>
    </source>
</evidence>
<feature type="compositionally biased region" description="Basic and acidic residues" evidence="10">
    <location>
        <begin position="273"/>
        <end position="288"/>
    </location>
</feature>
<evidence type="ECO:0000256" key="9">
    <source>
        <dbReference type="ARBA" id="ARBA00023328"/>
    </source>
</evidence>
<keyword evidence="12" id="KW-1185">Reference proteome</keyword>
<comment type="caution">
    <text evidence="11">The sequence shown here is derived from an EMBL/GenBank/DDBJ whole genome shotgun (WGS) entry which is preliminary data.</text>
</comment>
<protein>
    <submittedName>
        <fullName evidence="11">Uncharacterized protein</fullName>
    </submittedName>
</protein>
<name>A0AAV5AN74_9AGAM</name>
<evidence type="ECO:0000313" key="11">
    <source>
        <dbReference type="EMBL" id="GJJ14128.1"/>
    </source>
</evidence>
<gene>
    <name evidence="11" type="ORF">Clacol_008385</name>
</gene>
<feature type="compositionally biased region" description="Polar residues" evidence="10">
    <location>
        <begin position="181"/>
        <end position="192"/>
    </location>
</feature>
<evidence type="ECO:0000256" key="10">
    <source>
        <dbReference type="SAM" id="MobiDB-lite"/>
    </source>
</evidence>
<dbReference type="Proteomes" id="UP001050691">
    <property type="component" value="Unassembled WGS sequence"/>
</dbReference>
<dbReference type="PANTHER" id="PTHR14527">
    <property type="entry name" value="PROTEIN MIS12 HOMOLOG"/>
    <property type="match status" value="1"/>
</dbReference>
<keyword evidence="6" id="KW-0995">Kinetochore</keyword>
<proteinExistence type="inferred from homology"/>
<dbReference type="EMBL" id="BPWL01000009">
    <property type="protein sequence ID" value="GJJ14128.1"/>
    <property type="molecule type" value="Genomic_DNA"/>
</dbReference>
<evidence type="ECO:0000256" key="3">
    <source>
        <dbReference type="ARBA" id="ARBA00022454"/>
    </source>
</evidence>
<keyword evidence="7" id="KW-0175">Coiled coil</keyword>
<dbReference type="GO" id="GO:0000070">
    <property type="term" value="P:mitotic sister chromatid segregation"/>
    <property type="evidence" value="ECO:0007669"/>
    <property type="project" value="TreeGrafter"/>
</dbReference>
<evidence type="ECO:0000256" key="4">
    <source>
        <dbReference type="ARBA" id="ARBA00022618"/>
    </source>
</evidence>
<comment type="similarity">
    <text evidence="2">Belongs to the mis12 family.</text>
</comment>
<dbReference type="GO" id="GO:0005634">
    <property type="term" value="C:nucleus"/>
    <property type="evidence" value="ECO:0007669"/>
    <property type="project" value="InterPro"/>
</dbReference>
<evidence type="ECO:0000256" key="7">
    <source>
        <dbReference type="ARBA" id="ARBA00023054"/>
    </source>
</evidence>
<keyword evidence="3" id="KW-0158">Chromosome</keyword>
<keyword evidence="9" id="KW-0137">Centromere</keyword>
<evidence type="ECO:0000313" key="12">
    <source>
        <dbReference type="Proteomes" id="UP001050691"/>
    </source>
</evidence>
<keyword evidence="5" id="KW-0498">Mitosis</keyword>
<keyword evidence="4" id="KW-0132">Cell division</keyword>
<organism evidence="11 12">
    <name type="scientific">Clathrus columnatus</name>
    <dbReference type="NCBI Taxonomy" id="1419009"/>
    <lineage>
        <taxon>Eukaryota</taxon>
        <taxon>Fungi</taxon>
        <taxon>Dikarya</taxon>
        <taxon>Basidiomycota</taxon>
        <taxon>Agaricomycotina</taxon>
        <taxon>Agaricomycetes</taxon>
        <taxon>Phallomycetidae</taxon>
        <taxon>Phallales</taxon>
        <taxon>Clathraceae</taxon>
        <taxon>Clathrus</taxon>
    </lineage>
</organism>
<evidence type="ECO:0000256" key="6">
    <source>
        <dbReference type="ARBA" id="ARBA00022838"/>
    </source>
</evidence>
<reference evidence="11" key="1">
    <citation type="submission" date="2021-10" db="EMBL/GenBank/DDBJ databases">
        <title>De novo Genome Assembly of Clathrus columnatus (Basidiomycota, Fungi) Using Illumina and Nanopore Sequence Data.</title>
        <authorList>
            <person name="Ogiso-Tanaka E."/>
            <person name="Itagaki H."/>
            <person name="Hosoya T."/>
            <person name="Hosaka K."/>
        </authorList>
    </citation>
    <scope>NUCLEOTIDE SEQUENCE</scope>
    <source>
        <strain evidence="11">MO-923</strain>
    </source>
</reference>
<feature type="region of interest" description="Disordered" evidence="10">
    <location>
        <begin position="273"/>
        <end position="295"/>
    </location>
</feature>
<dbReference type="GO" id="GO:0051382">
    <property type="term" value="P:kinetochore assembly"/>
    <property type="evidence" value="ECO:0007669"/>
    <property type="project" value="TreeGrafter"/>
</dbReference>
<dbReference type="GO" id="GO:0000444">
    <property type="term" value="C:MIS12/MIND type complex"/>
    <property type="evidence" value="ECO:0007669"/>
    <property type="project" value="TreeGrafter"/>
</dbReference>
<sequence>MSSQLEIGSLLPEILGFHPQRLLDDLINAANEPIYQCTDHVLNFMSAWAKERAENISKEEQEDLAREIEEGLVAFQTLLESHVDLAFDYFEVWTLRNIFFIPPELQVTVPHQRGLDLNQDPSREAELFKEIGELREQLRNKRRLNRLLKSALPISNAQLARARARSDSISFLPSRPPSPSLAETLSKLTSSLPDPVPPEVESLIPPALQQQDPTKRPWEQGRTGYVQWAVSRLIQRTNGDDIDKDTEIDNAQREVFGDAEDLWNLHGSLEAEKASRPRDLELADIKSDSKKRKLE</sequence>